<proteinExistence type="evidence at transcript level"/>
<accession>Q1M2M9</accession>
<dbReference type="AlphaFoldDB" id="Q1M2M9"/>
<dbReference type="GO" id="GO:0015918">
    <property type="term" value="P:sterol transport"/>
    <property type="evidence" value="ECO:0007669"/>
    <property type="project" value="InterPro"/>
</dbReference>
<dbReference type="InterPro" id="IPR014756">
    <property type="entry name" value="Ig_E-set"/>
</dbReference>
<dbReference type="SMART" id="SM00737">
    <property type="entry name" value="ML"/>
    <property type="match status" value="1"/>
</dbReference>
<dbReference type="CDD" id="cd00918">
    <property type="entry name" value="Der-p2_like"/>
    <property type="match status" value="1"/>
</dbReference>
<comment type="similarity">
    <text evidence="2">Belongs to the NPC2 family.</text>
</comment>
<dbReference type="EMBL" id="AY288673">
    <property type="protein sequence ID" value="AAQ54603.1"/>
    <property type="molecule type" value="mRNA"/>
</dbReference>
<evidence type="ECO:0000313" key="6">
    <source>
        <dbReference type="EMBL" id="AAQ54603.1"/>
    </source>
</evidence>
<evidence type="ECO:0000259" key="5">
    <source>
        <dbReference type="SMART" id="SM00737"/>
    </source>
</evidence>
<dbReference type="SUPFAM" id="SSF81296">
    <property type="entry name" value="E set domains"/>
    <property type="match status" value="1"/>
</dbReference>
<comment type="subcellular location">
    <subcellularLocation>
        <location evidence="1">Secreted</location>
    </subcellularLocation>
</comment>
<keyword evidence="4" id="KW-0732">Signal</keyword>
<dbReference type="InterPro" id="IPR003172">
    <property type="entry name" value="ML_dom"/>
</dbReference>
<evidence type="ECO:0000256" key="1">
    <source>
        <dbReference type="ARBA" id="ARBA00004613"/>
    </source>
</evidence>
<name>Q1M2M9_GLYDO</name>
<reference evidence="6" key="1">
    <citation type="submission" date="2003-04" db="EMBL/GenBank/DDBJ databases">
        <title>Cloning of allergens from the storage mite Glycyphagus domesticus.</title>
        <authorList>
            <person name="Chew F.T."/>
            <person name="Angus A.C."/>
            <person name="Goh S.Y."/>
            <person name="Lim S.H."/>
        </authorList>
    </citation>
    <scope>NUCLEOTIDE SEQUENCE</scope>
</reference>
<keyword evidence="3" id="KW-0964">Secreted</keyword>
<dbReference type="GO" id="GO:0032934">
    <property type="term" value="F:sterol binding"/>
    <property type="evidence" value="ECO:0007669"/>
    <property type="project" value="InterPro"/>
</dbReference>
<dbReference type="GO" id="GO:0005576">
    <property type="term" value="C:extracellular region"/>
    <property type="evidence" value="ECO:0007669"/>
    <property type="project" value="UniProtKB-SubCell"/>
</dbReference>
<feature type="domain" description="MD-2-related lipid-recognition" evidence="5">
    <location>
        <begin position="21"/>
        <end position="138"/>
    </location>
</feature>
<evidence type="ECO:0000256" key="4">
    <source>
        <dbReference type="SAM" id="SignalP"/>
    </source>
</evidence>
<dbReference type="Pfam" id="PF02221">
    <property type="entry name" value="E1_DerP2_DerF2"/>
    <property type="match status" value="1"/>
</dbReference>
<evidence type="ECO:0000256" key="2">
    <source>
        <dbReference type="ARBA" id="ARBA00006370"/>
    </source>
</evidence>
<evidence type="ECO:0000256" key="3">
    <source>
        <dbReference type="ARBA" id="ARBA00022525"/>
    </source>
</evidence>
<feature type="signal peptide" evidence="4">
    <location>
        <begin position="1"/>
        <end position="16"/>
    </location>
</feature>
<dbReference type="PANTHER" id="PTHR11306:SF68">
    <property type="entry name" value="NPC INTRACELLULAR CHOLESTEROL TRANSPORTER 2"/>
    <property type="match status" value="1"/>
</dbReference>
<protein>
    <submittedName>
        <fullName evidence="6">Gly d 2.03</fullName>
    </submittedName>
</protein>
<dbReference type="Allergome" id="365">
    <property type="allergen name" value="Gly d 2"/>
</dbReference>
<dbReference type="Gene3D" id="2.60.40.770">
    <property type="match status" value="1"/>
</dbReference>
<dbReference type="FunFam" id="2.60.40.770:FF:000001">
    <property type="entry name" value="NPC intracellular cholesterol transporter 2"/>
    <property type="match status" value="1"/>
</dbReference>
<organism evidence="6">
    <name type="scientific">Glycyphagus domesticus</name>
    <name type="common">House itch mite</name>
    <name type="synonym">Acarus domesticus</name>
    <dbReference type="NCBI Taxonomy" id="105145"/>
    <lineage>
        <taxon>Eukaryota</taxon>
        <taxon>Metazoa</taxon>
        <taxon>Ecdysozoa</taxon>
        <taxon>Arthropoda</taxon>
        <taxon>Chelicerata</taxon>
        <taxon>Arachnida</taxon>
        <taxon>Acari</taxon>
        <taxon>Acariformes</taxon>
        <taxon>Sarcoptiformes</taxon>
        <taxon>Astigmata</taxon>
        <taxon>Glycyphagoidea</taxon>
        <taxon>Glycyphagidae</taxon>
        <taxon>Glycyphagus</taxon>
    </lineage>
</organism>
<feature type="chain" id="PRO_5004193665" evidence="4">
    <location>
        <begin position="17"/>
        <end position="141"/>
    </location>
</feature>
<dbReference type="PANTHER" id="PTHR11306">
    <property type="entry name" value="NIEMANN PICK TYPE C2 PROTEIN NPC2-RELATED"/>
    <property type="match status" value="1"/>
</dbReference>
<dbReference type="InterPro" id="IPR039670">
    <property type="entry name" value="NPC2-like"/>
</dbReference>
<sequence length="141" mass="14876">MMKFIVLFALVAVASAGKMKFKDCGKGEVTELDITDCSGDFCVLHRGKSVTLDAKFVANQDSAKATIKVLAKVAGTQIQVPGFDTDGCKIIKCPIKKGDPIDFKYSGTIPAITPKIKAEVTAELIGDHGILACGTVNGQVE</sequence>